<comment type="caution">
    <text evidence="1">The sequence shown here is derived from an EMBL/GenBank/DDBJ whole genome shotgun (WGS) entry which is preliminary data.</text>
</comment>
<dbReference type="AlphaFoldDB" id="X1AH58"/>
<proteinExistence type="predicted"/>
<protein>
    <submittedName>
        <fullName evidence="1">Uncharacterized protein</fullName>
    </submittedName>
</protein>
<dbReference type="InterPro" id="IPR036047">
    <property type="entry name" value="F-box-like_dom_sf"/>
</dbReference>
<gene>
    <name evidence="1" type="ORF">S01H4_20997</name>
</gene>
<evidence type="ECO:0000313" key="1">
    <source>
        <dbReference type="EMBL" id="GAG69067.1"/>
    </source>
</evidence>
<reference evidence="1" key="1">
    <citation type="journal article" date="2014" name="Front. Microbiol.">
        <title>High frequency of phylogenetically diverse reductive dehalogenase-homologous genes in deep subseafloor sedimentary metagenomes.</title>
        <authorList>
            <person name="Kawai M."/>
            <person name="Futagami T."/>
            <person name="Toyoda A."/>
            <person name="Takaki Y."/>
            <person name="Nishi S."/>
            <person name="Hori S."/>
            <person name="Arai W."/>
            <person name="Tsubouchi T."/>
            <person name="Morono Y."/>
            <person name="Uchiyama I."/>
            <person name="Ito T."/>
            <person name="Fujiyama A."/>
            <person name="Inagaki F."/>
            <person name="Takami H."/>
        </authorList>
    </citation>
    <scope>NUCLEOTIDE SEQUENCE</scope>
    <source>
        <strain evidence="1">Expedition CK06-06</strain>
    </source>
</reference>
<dbReference type="SUPFAM" id="SSF81383">
    <property type="entry name" value="F-box domain"/>
    <property type="match status" value="1"/>
</dbReference>
<accession>X1AH58</accession>
<name>X1AH58_9ZZZZ</name>
<dbReference type="EMBL" id="BART01009477">
    <property type="protein sequence ID" value="GAG69067.1"/>
    <property type="molecule type" value="Genomic_DNA"/>
</dbReference>
<sequence length="288" mass="33827">KYIIFKMDTHADMTNCRLLSNKYYSELCNVLNLTPNNVPNPDTFTGNKSTDILILRELNDKSLISTCFSNAYLNEICNDEYFWMNRTLEKFPFLGDAVQISQNYIPLGTTWKEYYMWLSDLATLDYVILYQSAYGGIRMDIALLMDRVRYNKDIDDVVVSNEKIRNFLLRVSQLMGVESLFWNELNTFKTGKTTKRILFTLLNKYIERQPNLYVGANNMRITREMYRAFFPSFNILRSEGMDINNFPITDLYKFIDLNTYPIIYSPDVDNVDDNEKTESDLSIINSIY</sequence>
<organism evidence="1">
    <name type="scientific">marine sediment metagenome</name>
    <dbReference type="NCBI Taxonomy" id="412755"/>
    <lineage>
        <taxon>unclassified sequences</taxon>
        <taxon>metagenomes</taxon>
        <taxon>ecological metagenomes</taxon>
    </lineage>
</organism>
<feature type="non-terminal residue" evidence="1">
    <location>
        <position position="1"/>
    </location>
</feature>